<feature type="transmembrane region" description="Helical" evidence="6">
    <location>
        <begin position="71"/>
        <end position="89"/>
    </location>
</feature>
<dbReference type="Pfam" id="PF07291">
    <property type="entry name" value="MauE"/>
    <property type="match status" value="1"/>
</dbReference>
<dbReference type="Proteomes" id="UP001589793">
    <property type="component" value="Unassembled WGS sequence"/>
</dbReference>
<feature type="transmembrane region" description="Helical" evidence="6">
    <location>
        <begin position="116"/>
        <end position="136"/>
    </location>
</feature>
<name>A0ABV6RCL4_9MICO</name>
<evidence type="ECO:0000313" key="9">
    <source>
        <dbReference type="Proteomes" id="UP001589793"/>
    </source>
</evidence>
<dbReference type="RefSeq" id="WP_376981083.1">
    <property type="nucleotide sequence ID" value="NZ_JBHLSV010000014.1"/>
</dbReference>
<reference evidence="8 9" key="1">
    <citation type="submission" date="2024-09" db="EMBL/GenBank/DDBJ databases">
        <authorList>
            <person name="Sun Q."/>
            <person name="Mori K."/>
        </authorList>
    </citation>
    <scope>NUCLEOTIDE SEQUENCE [LARGE SCALE GENOMIC DNA]</scope>
    <source>
        <strain evidence="8 9">CICC 10874</strain>
    </source>
</reference>
<feature type="transmembrane region" description="Helical" evidence="6">
    <location>
        <begin position="45"/>
        <end position="64"/>
    </location>
</feature>
<evidence type="ECO:0000256" key="5">
    <source>
        <dbReference type="SAM" id="MobiDB-lite"/>
    </source>
</evidence>
<dbReference type="Gene3D" id="3.40.30.10">
    <property type="entry name" value="Glutaredoxin"/>
    <property type="match status" value="1"/>
</dbReference>
<organism evidence="8 9">
    <name type="scientific">Brachybacterium hainanense</name>
    <dbReference type="NCBI Taxonomy" id="1541174"/>
    <lineage>
        <taxon>Bacteria</taxon>
        <taxon>Bacillati</taxon>
        <taxon>Actinomycetota</taxon>
        <taxon>Actinomycetes</taxon>
        <taxon>Micrococcales</taxon>
        <taxon>Dermabacteraceae</taxon>
        <taxon>Brachybacterium</taxon>
    </lineage>
</organism>
<feature type="compositionally biased region" description="Low complexity" evidence="5">
    <location>
        <begin position="174"/>
        <end position="184"/>
    </location>
</feature>
<comment type="caution">
    <text evidence="8">The sequence shown here is derived from an EMBL/GenBank/DDBJ whole genome shotgun (WGS) entry which is preliminary data.</text>
</comment>
<evidence type="ECO:0000256" key="4">
    <source>
        <dbReference type="ARBA" id="ARBA00023136"/>
    </source>
</evidence>
<evidence type="ECO:0000256" key="1">
    <source>
        <dbReference type="ARBA" id="ARBA00004141"/>
    </source>
</evidence>
<feature type="domain" description="Methylamine utilisation protein MauE" evidence="7">
    <location>
        <begin position="2"/>
        <end position="131"/>
    </location>
</feature>
<dbReference type="InterPro" id="IPR009908">
    <property type="entry name" value="Methylamine_util_MauE"/>
</dbReference>
<sequence length="366" mass="38337">MILLMTAQLLVSLTLLVSGLAKLQDRTATVDAMTSLRLPARALHARAAAALPITEIVLALGIWIPVPVLQGVLATATLALVVSYLVIIARALTFGEAVTCSCFGKLGSPTVSPATLGRNAVLVFLAALALIAAVTGRTAAVVRLDGPALLSLALALGLAIGLTLLTLGTSRAATTDPAPAPARGSAHRPRPPHAPRSESAQAAPAPEPEDAADAQEELEYERSATPFGMLRPRGQEPITLATLTRERAALLIWLQPGCGPCERVLSAVAGWQEQLGDVMSIRTLFRRDPEELPENVLERAGDTASLDIDRNLMDAFEARHTPSAVLLGADGMLAGGPVRGGNDVIDFVEEIIEQLAEARENGELPV</sequence>
<feature type="transmembrane region" description="Helical" evidence="6">
    <location>
        <begin position="148"/>
        <end position="167"/>
    </location>
</feature>
<dbReference type="InterPro" id="IPR036249">
    <property type="entry name" value="Thioredoxin-like_sf"/>
</dbReference>
<dbReference type="EMBL" id="JBHLSV010000014">
    <property type="protein sequence ID" value="MFC0674725.1"/>
    <property type="molecule type" value="Genomic_DNA"/>
</dbReference>
<comment type="subcellular location">
    <subcellularLocation>
        <location evidence="1">Membrane</location>
        <topology evidence="1">Multi-pass membrane protein</topology>
    </subcellularLocation>
</comment>
<evidence type="ECO:0000256" key="2">
    <source>
        <dbReference type="ARBA" id="ARBA00022692"/>
    </source>
</evidence>
<dbReference type="SUPFAM" id="SSF52833">
    <property type="entry name" value="Thioredoxin-like"/>
    <property type="match status" value="1"/>
</dbReference>
<evidence type="ECO:0000256" key="6">
    <source>
        <dbReference type="SAM" id="Phobius"/>
    </source>
</evidence>
<evidence type="ECO:0000256" key="3">
    <source>
        <dbReference type="ARBA" id="ARBA00022989"/>
    </source>
</evidence>
<keyword evidence="9" id="KW-1185">Reference proteome</keyword>
<keyword evidence="4 6" id="KW-0472">Membrane</keyword>
<evidence type="ECO:0000259" key="7">
    <source>
        <dbReference type="Pfam" id="PF07291"/>
    </source>
</evidence>
<feature type="region of interest" description="Disordered" evidence="5">
    <location>
        <begin position="174"/>
        <end position="217"/>
    </location>
</feature>
<keyword evidence="3 6" id="KW-1133">Transmembrane helix</keyword>
<accession>A0ABV6RCL4</accession>
<evidence type="ECO:0000313" key="8">
    <source>
        <dbReference type="EMBL" id="MFC0674725.1"/>
    </source>
</evidence>
<feature type="compositionally biased region" description="Acidic residues" evidence="5">
    <location>
        <begin position="207"/>
        <end position="217"/>
    </location>
</feature>
<gene>
    <name evidence="8" type="ORF">ACFFF6_12225</name>
</gene>
<keyword evidence="2 6" id="KW-0812">Transmembrane</keyword>
<proteinExistence type="predicted"/>
<protein>
    <submittedName>
        <fullName evidence="8">TlpA family protein disulfide reductase</fullName>
    </submittedName>
</protein>